<dbReference type="Proteomes" id="UP001057360">
    <property type="component" value="Unassembled WGS sequence"/>
</dbReference>
<comment type="caution">
    <text evidence="5">The sequence shown here is derived from an EMBL/GenBank/DDBJ whole genome shotgun (WGS) entry which is preliminary data.</text>
</comment>
<dbReference type="GO" id="GO:0009103">
    <property type="term" value="P:lipopolysaccharide biosynthetic process"/>
    <property type="evidence" value="ECO:0007669"/>
    <property type="project" value="TreeGrafter"/>
</dbReference>
<reference evidence="5" key="1">
    <citation type="submission" date="2019-02" db="EMBL/GenBank/DDBJ databases">
        <title>New Zealand Erwinia strains with phe-tRNA free attachment sites.</title>
        <authorList>
            <person name="Nunes-Leite L."/>
            <person name="Pitman A.R."/>
        </authorList>
    </citation>
    <scope>NUCLEOTIDE SEQUENCE</scope>
    <source>
        <strain evidence="5">Ec-140</strain>
        <strain evidence="4">Ec-143</strain>
    </source>
</reference>
<feature type="domain" description="Glycosyl transferase family 1" evidence="2">
    <location>
        <begin position="169"/>
        <end position="280"/>
    </location>
</feature>
<dbReference type="PANTHER" id="PTHR46401">
    <property type="entry name" value="GLYCOSYLTRANSFERASE WBBK-RELATED"/>
    <property type="match status" value="1"/>
</dbReference>
<gene>
    <name evidence="4" type="ORF">EXT50_01260</name>
    <name evidence="5" type="ORF">EXT53_01260</name>
</gene>
<dbReference type="SUPFAM" id="SSF53756">
    <property type="entry name" value="UDP-Glycosyltransferase/glycogen phosphorylase"/>
    <property type="match status" value="1"/>
</dbReference>
<evidence type="ECO:0000313" key="4">
    <source>
        <dbReference type="EMBL" id="MCL6349809.1"/>
    </source>
</evidence>
<feature type="domain" description="Glycosyltransferase subfamily 4-like N-terminal" evidence="3">
    <location>
        <begin position="14"/>
        <end position="102"/>
    </location>
</feature>
<dbReference type="Gene3D" id="3.40.50.11090">
    <property type="match status" value="1"/>
</dbReference>
<proteinExistence type="predicted"/>
<name>A0AAW5G8Z7_9GAMM</name>
<dbReference type="Proteomes" id="UP001055618">
    <property type="component" value="Unassembled WGS sequence"/>
</dbReference>
<dbReference type="Pfam" id="PF00534">
    <property type="entry name" value="Glycos_transf_1"/>
    <property type="match status" value="1"/>
</dbReference>
<dbReference type="EMBL" id="SGPY01000001">
    <property type="protein sequence ID" value="MCL6367207.1"/>
    <property type="molecule type" value="Genomic_DNA"/>
</dbReference>
<keyword evidence="1" id="KW-0808">Transferase</keyword>
<organism evidence="5 7">
    <name type="scientific">Pectobacterium polaris</name>
    <dbReference type="NCBI Taxonomy" id="2042057"/>
    <lineage>
        <taxon>Bacteria</taxon>
        <taxon>Pseudomonadati</taxon>
        <taxon>Pseudomonadota</taxon>
        <taxon>Gammaproteobacteria</taxon>
        <taxon>Enterobacterales</taxon>
        <taxon>Pectobacteriaceae</taxon>
        <taxon>Pectobacterium</taxon>
    </lineage>
</organism>
<sequence length="345" mass="39726">MKILIPVLGFGKSGGDRVLAKLATELVKKNHDVVFVAPKRKSIPYYPTKAKIVTTDQVGNYNKYIDLIFSLYFLWKRCRELNPDIVIANFNITAYIVAFLPRKIKKFYYIQAYEVVLFKNKVLKFVAYISYFLPLKKIVNHEFLLPKKINNYVSIVSAGIDNSVFYPNASHRYKKNNTIGIIGRKEKHKGTSDVISALIKWKGRGNIHLNVAIYLDDVDKRKLEDNGIKFSFFPIINDEDLGEFYRKNDLMLAVGLVEDGAFHYPCAESMACGCIVISNYSPLVNTESKFKIDTFNEKAIIEKLNFFNQLSIFEIEDEIKLNSLEINKITWEKVGDNFNRALLKE</sequence>
<dbReference type="Gene3D" id="3.40.50.2000">
    <property type="entry name" value="Glycogen Phosphorylase B"/>
    <property type="match status" value="1"/>
</dbReference>
<evidence type="ECO:0000256" key="1">
    <source>
        <dbReference type="ARBA" id="ARBA00022679"/>
    </source>
</evidence>
<evidence type="ECO:0000313" key="7">
    <source>
        <dbReference type="Proteomes" id="UP001057360"/>
    </source>
</evidence>
<dbReference type="InterPro" id="IPR028098">
    <property type="entry name" value="Glyco_trans_4-like_N"/>
</dbReference>
<evidence type="ECO:0000259" key="3">
    <source>
        <dbReference type="Pfam" id="PF13439"/>
    </source>
</evidence>
<protein>
    <submittedName>
        <fullName evidence="5">Glycosyltransferase</fullName>
    </submittedName>
</protein>
<keyword evidence="6" id="KW-1185">Reference proteome</keyword>
<evidence type="ECO:0000313" key="5">
    <source>
        <dbReference type="EMBL" id="MCL6367207.1"/>
    </source>
</evidence>
<evidence type="ECO:0000313" key="6">
    <source>
        <dbReference type="Proteomes" id="UP001055618"/>
    </source>
</evidence>
<dbReference type="CDD" id="cd03801">
    <property type="entry name" value="GT4_PimA-like"/>
    <property type="match status" value="1"/>
</dbReference>
<dbReference type="RefSeq" id="WP_249680856.1">
    <property type="nucleotide sequence ID" value="NZ_SGPX01000001.1"/>
</dbReference>
<dbReference type="EMBL" id="SGPX01000001">
    <property type="protein sequence ID" value="MCL6349809.1"/>
    <property type="molecule type" value="Genomic_DNA"/>
</dbReference>
<dbReference type="Pfam" id="PF13439">
    <property type="entry name" value="Glyco_transf_4"/>
    <property type="match status" value="1"/>
</dbReference>
<dbReference type="InterPro" id="IPR001296">
    <property type="entry name" value="Glyco_trans_1"/>
</dbReference>
<evidence type="ECO:0000259" key="2">
    <source>
        <dbReference type="Pfam" id="PF00534"/>
    </source>
</evidence>
<dbReference type="GO" id="GO:0016757">
    <property type="term" value="F:glycosyltransferase activity"/>
    <property type="evidence" value="ECO:0007669"/>
    <property type="project" value="InterPro"/>
</dbReference>
<accession>A0AAW5G8Z7</accession>
<dbReference type="AlphaFoldDB" id="A0AAW5G8Z7"/>
<dbReference type="PANTHER" id="PTHR46401:SF2">
    <property type="entry name" value="GLYCOSYLTRANSFERASE WBBK-RELATED"/>
    <property type="match status" value="1"/>
</dbReference>